<feature type="non-terminal residue" evidence="7">
    <location>
        <position position="1"/>
    </location>
</feature>
<dbReference type="GO" id="GO:0030943">
    <property type="term" value="F:mitochondrion targeting sequence binding"/>
    <property type="evidence" value="ECO:0007669"/>
    <property type="project" value="TreeGrafter"/>
</dbReference>
<dbReference type="GO" id="GO:0030150">
    <property type="term" value="P:protein import into mitochondrial matrix"/>
    <property type="evidence" value="ECO:0007669"/>
    <property type="project" value="TreeGrafter"/>
</dbReference>
<proteinExistence type="predicted"/>
<organism evidence="7 8">
    <name type="scientific">Rotaria magnacalcarata</name>
    <dbReference type="NCBI Taxonomy" id="392030"/>
    <lineage>
        <taxon>Eukaryota</taxon>
        <taxon>Metazoa</taxon>
        <taxon>Spiralia</taxon>
        <taxon>Gnathifera</taxon>
        <taxon>Rotifera</taxon>
        <taxon>Eurotatoria</taxon>
        <taxon>Bdelloidea</taxon>
        <taxon>Philodinida</taxon>
        <taxon>Philodinidae</taxon>
        <taxon>Rotaria</taxon>
    </lineage>
</organism>
<accession>A0A8S3KHL7</accession>
<dbReference type="InterPro" id="IPR011990">
    <property type="entry name" value="TPR-like_helical_dom_sf"/>
</dbReference>
<evidence type="ECO:0000256" key="3">
    <source>
        <dbReference type="ARBA" id="ARBA00022737"/>
    </source>
</evidence>
<keyword evidence="3" id="KW-0677">Repeat</keyword>
<keyword evidence="5" id="KW-1133">Transmembrane helix</keyword>
<name>A0A8S3KHL7_9BILA</name>
<dbReference type="Proteomes" id="UP000676336">
    <property type="component" value="Unassembled WGS sequence"/>
</dbReference>
<keyword evidence="2" id="KW-0812">Transmembrane</keyword>
<comment type="caution">
    <text evidence="7">The sequence shown here is derived from an EMBL/GenBank/DDBJ whole genome shotgun (WGS) entry which is preliminary data.</text>
</comment>
<evidence type="ECO:0000313" key="7">
    <source>
        <dbReference type="EMBL" id="CAF5229410.1"/>
    </source>
</evidence>
<dbReference type="SUPFAM" id="SSF48452">
    <property type="entry name" value="TPR-like"/>
    <property type="match status" value="1"/>
</dbReference>
<comment type="subcellular location">
    <subcellularLocation>
        <location evidence="1">Membrane</location>
    </subcellularLocation>
</comment>
<reference evidence="7" key="1">
    <citation type="submission" date="2021-02" db="EMBL/GenBank/DDBJ databases">
        <authorList>
            <person name="Nowell W R."/>
        </authorList>
    </citation>
    <scope>NUCLEOTIDE SEQUENCE</scope>
</reference>
<dbReference type="Gene3D" id="1.25.40.10">
    <property type="entry name" value="Tetratricopeptide repeat domain"/>
    <property type="match status" value="1"/>
</dbReference>
<gene>
    <name evidence="7" type="ORF">SMN809_LOCUS86330</name>
</gene>
<evidence type="ECO:0000313" key="8">
    <source>
        <dbReference type="Proteomes" id="UP000676336"/>
    </source>
</evidence>
<feature type="non-terminal residue" evidence="7">
    <location>
        <position position="108"/>
    </location>
</feature>
<dbReference type="PANTHER" id="PTHR46208">
    <property type="entry name" value="MITOCHONDRIAL IMPORT RECEPTOR SUBUNIT TOM70"/>
    <property type="match status" value="1"/>
</dbReference>
<dbReference type="AlphaFoldDB" id="A0A8S3KHL7"/>
<evidence type="ECO:0000256" key="4">
    <source>
        <dbReference type="ARBA" id="ARBA00022803"/>
    </source>
</evidence>
<keyword evidence="6" id="KW-0472">Membrane</keyword>
<protein>
    <submittedName>
        <fullName evidence="7">Uncharacterized protein</fullName>
    </submittedName>
</protein>
<keyword evidence="4" id="KW-0802">TPR repeat</keyword>
<dbReference type="PANTHER" id="PTHR46208:SF1">
    <property type="entry name" value="MITOCHONDRIAL IMPORT RECEPTOR SUBUNIT TOM70"/>
    <property type="match status" value="1"/>
</dbReference>
<evidence type="ECO:0000256" key="2">
    <source>
        <dbReference type="ARBA" id="ARBA00022692"/>
    </source>
</evidence>
<evidence type="ECO:0000256" key="6">
    <source>
        <dbReference type="ARBA" id="ARBA00023136"/>
    </source>
</evidence>
<evidence type="ECO:0000256" key="5">
    <source>
        <dbReference type="ARBA" id="ARBA00022989"/>
    </source>
</evidence>
<dbReference type="GO" id="GO:0005741">
    <property type="term" value="C:mitochondrial outer membrane"/>
    <property type="evidence" value="ECO:0007669"/>
    <property type="project" value="TreeGrafter"/>
</dbReference>
<dbReference type="GO" id="GO:0008320">
    <property type="term" value="F:protein transmembrane transporter activity"/>
    <property type="evidence" value="ECO:0007669"/>
    <property type="project" value="TreeGrafter"/>
</dbReference>
<dbReference type="EMBL" id="CAJOBI010370064">
    <property type="protein sequence ID" value="CAF5229410.1"/>
    <property type="molecule type" value="Genomic_DNA"/>
</dbReference>
<dbReference type="GO" id="GO:0045039">
    <property type="term" value="P:protein insertion into mitochondrial inner membrane"/>
    <property type="evidence" value="ECO:0007669"/>
    <property type="project" value="TreeGrafter"/>
</dbReference>
<evidence type="ECO:0000256" key="1">
    <source>
        <dbReference type="ARBA" id="ARBA00004370"/>
    </source>
</evidence>
<sequence>STAELSKDFVRTSLNEFEDDPILNQSFIDELKRAQPDSSLARAYQAFDEDRYTDIPSLCTNELESTTDSPYKLETLLLRGSFYLLMGSYAEALADFDTIINDPEATEK</sequence>